<name>A0ABQ1GLC6_9BACL</name>
<dbReference type="Proteomes" id="UP000609323">
    <property type="component" value="Unassembled WGS sequence"/>
</dbReference>
<dbReference type="EMBL" id="BMHF01000014">
    <property type="protein sequence ID" value="GGA46104.1"/>
    <property type="molecule type" value="Genomic_DNA"/>
</dbReference>
<evidence type="ECO:0000313" key="2">
    <source>
        <dbReference type="Proteomes" id="UP000609323"/>
    </source>
</evidence>
<organism evidence="1 2">
    <name type="scientific">Paenibacillus physcomitrellae</name>
    <dbReference type="NCBI Taxonomy" id="1619311"/>
    <lineage>
        <taxon>Bacteria</taxon>
        <taxon>Bacillati</taxon>
        <taxon>Bacillota</taxon>
        <taxon>Bacilli</taxon>
        <taxon>Bacillales</taxon>
        <taxon>Paenibacillaceae</taxon>
        <taxon>Paenibacillus</taxon>
    </lineage>
</organism>
<protein>
    <submittedName>
        <fullName evidence="1">Uncharacterized protein</fullName>
    </submittedName>
</protein>
<keyword evidence="2" id="KW-1185">Reference proteome</keyword>
<proteinExistence type="predicted"/>
<sequence>MQQGLTIYNYECGYKNKASKKGEAKYETHETCFSRGLNNASDDNGPRSVWRKFQFKFIKRKLKWFQWFKCFNFIQQHGFDFKW</sequence>
<comment type="caution">
    <text evidence="1">The sequence shown here is derived from an EMBL/GenBank/DDBJ whole genome shotgun (WGS) entry which is preliminary data.</text>
</comment>
<reference evidence="2" key="1">
    <citation type="journal article" date="2019" name="Int. J. Syst. Evol. Microbiol.">
        <title>The Global Catalogue of Microorganisms (GCM) 10K type strain sequencing project: providing services to taxonomists for standard genome sequencing and annotation.</title>
        <authorList>
            <consortium name="The Broad Institute Genomics Platform"/>
            <consortium name="The Broad Institute Genome Sequencing Center for Infectious Disease"/>
            <person name="Wu L."/>
            <person name="Ma J."/>
        </authorList>
    </citation>
    <scope>NUCLEOTIDE SEQUENCE [LARGE SCALE GENOMIC DNA]</scope>
    <source>
        <strain evidence="2">CGMCC 1.15044</strain>
    </source>
</reference>
<accession>A0ABQ1GLC6</accession>
<gene>
    <name evidence="1" type="ORF">GCM10010917_34240</name>
</gene>
<evidence type="ECO:0000313" key="1">
    <source>
        <dbReference type="EMBL" id="GGA46104.1"/>
    </source>
</evidence>